<dbReference type="AlphaFoldDB" id="A0A1S3IZI3"/>
<evidence type="ECO:0000313" key="4">
    <source>
        <dbReference type="RefSeq" id="XP_013403423.1"/>
    </source>
</evidence>
<dbReference type="Pfam" id="PF04438">
    <property type="entry name" value="zf-HIT"/>
    <property type="match status" value="1"/>
</dbReference>
<proteinExistence type="predicted"/>
<dbReference type="GO" id="GO:0006338">
    <property type="term" value="P:chromatin remodeling"/>
    <property type="evidence" value="ECO:0007669"/>
    <property type="project" value="InterPro"/>
</dbReference>
<sequence>MGKRRGTSTEDDSSVILESPGSSHKKHKKHKKKHKKEKHHSSEETFSTEYGSPDKPAIKLKIKIGSQTLGTKSVSKTSLITDVASGTSGSKKSRNSTPWEDGKEPVFATKKSDEDTSDEEKQWLDALEKGDLDEYGEVKKNKDPTLMTARQRALREGKHNESLWQPPTEYKTIQLTEEQLQKRQQRAKKRKQQAHEKKEKAKKQTVERLLKKQEIKGKGKTRGSRKSEIPRIRYVNNQQVCTISVPQGFQFPYQTQLQKQPLPPRSSCGVEGCTNAKTYTCSKTGVPLCSLQCYKKNLSSLPETKQVLVT</sequence>
<dbReference type="GeneID" id="106168782"/>
<dbReference type="InParanoid" id="A0A1S3IZI3"/>
<dbReference type="STRING" id="7574.A0A1S3IZI3"/>
<dbReference type="PANTHER" id="PTHR21561:SF12">
    <property type="entry name" value="INO80 COMPLEX SUBUNIT B"/>
    <property type="match status" value="1"/>
</dbReference>
<dbReference type="Proteomes" id="UP000085678">
    <property type="component" value="Unplaced"/>
</dbReference>
<dbReference type="FunCoup" id="A0A1S3IZI3">
    <property type="interactions" value="151"/>
</dbReference>
<feature type="compositionally biased region" description="Basic residues" evidence="1">
    <location>
        <begin position="183"/>
        <end position="192"/>
    </location>
</feature>
<accession>A0A1S3IZI3</accession>
<dbReference type="RefSeq" id="XP_013403423.1">
    <property type="nucleotide sequence ID" value="XM_013547969.1"/>
</dbReference>
<evidence type="ECO:0000313" key="3">
    <source>
        <dbReference type="Proteomes" id="UP000085678"/>
    </source>
</evidence>
<dbReference type="PANTHER" id="PTHR21561">
    <property type="entry name" value="INO80 COMPLEX SUBUNIT B"/>
    <property type="match status" value="1"/>
</dbReference>
<gene>
    <name evidence="4" type="primary">LOC106168782</name>
</gene>
<dbReference type="KEGG" id="lak:106168782"/>
<feature type="domain" description="INO80 complex subunit B-like conserved region" evidence="2">
    <location>
        <begin position="178"/>
        <end position="249"/>
    </location>
</feature>
<name>A0A1S3IZI3_LINAN</name>
<dbReference type="InterPro" id="IPR006880">
    <property type="entry name" value="INO80B_C"/>
</dbReference>
<organism evidence="3 4">
    <name type="scientific">Lingula anatina</name>
    <name type="common">Brachiopod</name>
    <name type="synonym">Lingula unguis</name>
    <dbReference type="NCBI Taxonomy" id="7574"/>
    <lineage>
        <taxon>Eukaryota</taxon>
        <taxon>Metazoa</taxon>
        <taxon>Spiralia</taxon>
        <taxon>Lophotrochozoa</taxon>
        <taxon>Brachiopoda</taxon>
        <taxon>Linguliformea</taxon>
        <taxon>Lingulata</taxon>
        <taxon>Lingulida</taxon>
        <taxon>Linguloidea</taxon>
        <taxon>Lingulidae</taxon>
        <taxon>Lingula</taxon>
    </lineage>
</organism>
<dbReference type="GO" id="GO:0031011">
    <property type="term" value="C:Ino80 complex"/>
    <property type="evidence" value="ECO:0007669"/>
    <property type="project" value="InterPro"/>
</dbReference>
<feature type="compositionally biased region" description="Basic and acidic residues" evidence="1">
    <location>
        <begin position="100"/>
        <end position="120"/>
    </location>
</feature>
<dbReference type="InterPro" id="IPR007529">
    <property type="entry name" value="Znf_HIT"/>
</dbReference>
<protein>
    <submittedName>
        <fullName evidence="4">INO80 complex subunit B</fullName>
    </submittedName>
</protein>
<feature type="compositionally biased region" description="Basic and acidic residues" evidence="1">
    <location>
        <begin position="193"/>
        <end position="206"/>
    </location>
</feature>
<feature type="region of interest" description="Disordered" evidence="1">
    <location>
        <begin position="1"/>
        <end position="120"/>
    </location>
</feature>
<dbReference type="InterPro" id="IPR029523">
    <property type="entry name" value="INO80B/Ies2"/>
</dbReference>
<feature type="compositionally biased region" description="Basic residues" evidence="1">
    <location>
        <begin position="23"/>
        <end position="39"/>
    </location>
</feature>
<dbReference type="SMART" id="SM01406">
    <property type="entry name" value="PAPA-1"/>
    <property type="match status" value="1"/>
</dbReference>
<evidence type="ECO:0000259" key="2">
    <source>
        <dbReference type="SMART" id="SM01406"/>
    </source>
</evidence>
<evidence type="ECO:0000256" key="1">
    <source>
        <dbReference type="SAM" id="MobiDB-lite"/>
    </source>
</evidence>
<dbReference type="Pfam" id="PF04795">
    <property type="entry name" value="PAPA-1"/>
    <property type="match status" value="1"/>
</dbReference>
<feature type="compositionally biased region" description="Polar residues" evidence="1">
    <location>
        <begin position="65"/>
        <end position="98"/>
    </location>
</feature>
<feature type="region of interest" description="Disordered" evidence="1">
    <location>
        <begin position="179"/>
        <end position="206"/>
    </location>
</feature>
<keyword evidence="3" id="KW-1185">Reference proteome</keyword>
<dbReference type="CDD" id="cd23021">
    <property type="entry name" value="zf-HIT_IN80B"/>
    <property type="match status" value="1"/>
</dbReference>
<dbReference type="OrthoDB" id="2021186at2759"/>
<reference evidence="4" key="1">
    <citation type="submission" date="2025-08" db="UniProtKB">
        <authorList>
            <consortium name="RefSeq"/>
        </authorList>
    </citation>
    <scope>IDENTIFICATION</scope>
    <source>
        <tissue evidence="4">Gonads</tissue>
    </source>
</reference>